<feature type="compositionally biased region" description="Low complexity" evidence="6">
    <location>
        <begin position="1359"/>
        <end position="1371"/>
    </location>
</feature>
<evidence type="ECO:0000256" key="5">
    <source>
        <dbReference type="ARBA" id="ARBA00023157"/>
    </source>
</evidence>
<keyword evidence="11" id="KW-1185">Reference proteome</keyword>
<feature type="compositionally biased region" description="Polar residues" evidence="6">
    <location>
        <begin position="1544"/>
        <end position="1556"/>
    </location>
</feature>
<dbReference type="Gene3D" id="2.60.40.10">
    <property type="entry name" value="Immunoglobulins"/>
    <property type="match status" value="6"/>
</dbReference>
<dbReference type="Pfam" id="PF07686">
    <property type="entry name" value="V-set"/>
    <property type="match status" value="1"/>
</dbReference>
<proteinExistence type="predicted"/>
<dbReference type="InterPro" id="IPR013106">
    <property type="entry name" value="Ig_V-set"/>
</dbReference>
<keyword evidence="2 7" id="KW-0812">Transmembrane</keyword>
<dbReference type="PROSITE" id="PS50853">
    <property type="entry name" value="FN3"/>
    <property type="match status" value="1"/>
</dbReference>
<comment type="caution">
    <text evidence="10">The sequence shown here is derived from an EMBL/GenBank/DDBJ whole genome shotgun (WGS) entry which is preliminary data.</text>
</comment>
<organism evidence="10 11">
    <name type="scientific">Blomia tropicalis</name>
    <name type="common">Mite</name>
    <dbReference type="NCBI Taxonomy" id="40697"/>
    <lineage>
        <taxon>Eukaryota</taxon>
        <taxon>Metazoa</taxon>
        <taxon>Ecdysozoa</taxon>
        <taxon>Arthropoda</taxon>
        <taxon>Chelicerata</taxon>
        <taxon>Arachnida</taxon>
        <taxon>Acari</taxon>
        <taxon>Acariformes</taxon>
        <taxon>Sarcoptiformes</taxon>
        <taxon>Astigmata</taxon>
        <taxon>Glycyphagoidea</taxon>
        <taxon>Echimyopodidae</taxon>
        <taxon>Blomia</taxon>
    </lineage>
</organism>
<feature type="region of interest" description="Disordered" evidence="6">
    <location>
        <begin position="154"/>
        <end position="182"/>
    </location>
</feature>
<feature type="compositionally biased region" description="Low complexity" evidence="6">
    <location>
        <begin position="154"/>
        <end position="170"/>
    </location>
</feature>
<keyword evidence="5" id="KW-1015">Disulfide bond</keyword>
<evidence type="ECO:0000259" key="9">
    <source>
        <dbReference type="PROSITE" id="PS50853"/>
    </source>
</evidence>
<protein>
    <recommendedName>
        <fullName evidence="12">Nephrin</fullName>
    </recommendedName>
</protein>
<dbReference type="InterPro" id="IPR013162">
    <property type="entry name" value="CD80_C2-set"/>
</dbReference>
<feature type="domain" description="Ig-like" evidence="8">
    <location>
        <begin position="922"/>
        <end position="1014"/>
    </location>
</feature>
<dbReference type="CDD" id="cd00063">
    <property type="entry name" value="FN3"/>
    <property type="match status" value="1"/>
</dbReference>
<dbReference type="Proteomes" id="UP001142055">
    <property type="component" value="Chromosome 1"/>
</dbReference>
<dbReference type="Pfam" id="PF13927">
    <property type="entry name" value="Ig_3"/>
    <property type="match status" value="2"/>
</dbReference>
<dbReference type="Pfam" id="PF08205">
    <property type="entry name" value="C2-set_2"/>
    <property type="match status" value="1"/>
</dbReference>
<evidence type="ECO:0000256" key="1">
    <source>
        <dbReference type="ARBA" id="ARBA00004167"/>
    </source>
</evidence>
<accession>A0A9Q0M9G6</accession>
<evidence type="ECO:0000256" key="2">
    <source>
        <dbReference type="ARBA" id="ARBA00022692"/>
    </source>
</evidence>
<dbReference type="InterPro" id="IPR036179">
    <property type="entry name" value="Ig-like_dom_sf"/>
</dbReference>
<feature type="transmembrane region" description="Helical" evidence="7">
    <location>
        <begin position="6"/>
        <end position="24"/>
    </location>
</feature>
<evidence type="ECO:0000256" key="6">
    <source>
        <dbReference type="SAM" id="MobiDB-lite"/>
    </source>
</evidence>
<dbReference type="CDD" id="cd00096">
    <property type="entry name" value="Ig"/>
    <property type="match status" value="1"/>
</dbReference>
<feature type="region of interest" description="Disordered" evidence="6">
    <location>
        <begin position="688"/>
        <end position="708"/>
    </location>
</feature>
<dbReference type="InterPro" id="IPR003598">
    <property type="entry name" value="Ig_sub2"/>
</dbReference>
<feature type="domain" description="Fibronectin type-III" evidence="9">
    <location>
        <begin position="1020"/>
        <end position="1114"/>
    </location>
</feature>
<feature type="region of interest" description="Disordered" evidence="6">
    <location>
        <begin position="1199"/>
        <end position="1221"/>
    </location>
</feature>
<feature type="domain" description="Ig-like" evidence="8">
    <location>
        <begin position="451"/>
        <end position="569"/>
    </location>
</feature>
<dbReference type="PANTHER" id="PTHR23278:SF19">
    <property type="entry name" value="OBSCURIN"/>
    <property type="match status" value="1"/>
</dbReference>
<feature type="non-terminal residue" evidence="10">
    <location>
        <position position="1"/>
    </location>
</feature>
<feature type="region of interest" description="Disordered" evidence="6">
    <location>
        <begin position="1335"/>
        <end position="1386"/>
    </location>
</feature>
<dbReference type="PANTHER" id="PTHR23278">
    <property type="entry name" value="SIDESTEP PROTEIN"/>
    <property type="match status" value="1"/>
</dbReference>
<dbReference type="PROSITE" id="PS50835">
    <property type="entry name" value="IG_LIKE"/>
    <property type="match status" value="5"/>
</dbReference>
<feature type="compositionally biased region" description="Basic residues" evidence="6">
    <location>
        <begin position="1461"/>
        <end position="1471"/>
    </location>
</feature>
<evidence type="ECO:0000313" key="11">
    <source>
        <dbReference type="Proteomes" id="UP001142055"/>
    </source>
</evidence>
<feature type="transmembrane region" description="Helical" evidence="7">
    <location>
        <begin position="59"/>
        <end position="78"/>
    </location>
</feature>
<dbReference type="InterPro" id="IPR013783">
    <property type="entry name" value="Ig-like_fold"/>
</dbReference>
<feature type="domain" description="Ig-like" evidence="8">
    <location>
        <begin position="815"/>
        <end position="911"/>
    </location>
</feature>
<feature type="domain" description="Ig-like" evidence="8">
    <location>
        <begin position="716"/>
        <end position="810"/>
    </location>
</feature>
<keyword evidence="4 7" id="KW-0472">Membrane</keyword>
<keyword evidence="3 7" id="KW-1133">Transmembrane helix</keyword>
<dbReference type="InterPro" id="IPR036116">
    <property type="entry name" value="FN3_sf"/>
</dbReference>
<evidence type="ECO:0000259" key="8">
    <source>
        <dbReference type="PROSITE" id="PS50835"/>
    </source>
</evidence>
<dbReference type="InterPro" id="IPR003961">
    <property type="entry name" value="FN3_dom"/>
</dbReference>
<dbReference type="GO" id="GO:0016020">
    <property type="term" value="C:membrane"/>
    <property type="evidence" value="ECO:0007669"/>
    <property type="project" value="UniProtKB-SubCell"/>
</dbReference>
<comment type="subcellular location">
    <subcellularLocation>
        <location evidence="1">Membrane</location>
        <topology evidence="1">Single-pass membrane protein</topology>
    </subcellularLocation>
</comment>
<reference evidence="10" key="1">
    <citation type="submission" date="2022-12" db="EMBL/GenBank/DDBJ databases">
        <title>Genome assemblies of Blomia tropicalis.</title>
        <authorList>
            <person name="Cui Y."/>
        </authorList>
    </citation>
    <scope>NUCLEOTIDE SEQUENCE</scope>
    <source>
        <tissue evidence="10">Adult mites</tissue>
    </source>
</reference>
<feature type="transmembrane region" description="Helical" evidence="7">
    <location>
        <begin position="1130"/>
        <end position="1152"/>
    </location>
</feature>
<evidence type="ECO:0008006" key="12">
    <source>
        <dbReference type="Google" id="ProtNLM"/>
    </source>
</evidence>
<dbReference type="SUPFAM" id="SSF48726">
    <property type="entry name" value="Immunoglobulin"/>
    <property type="match status" value="5"/>
</dbReference>
<feature type="domain" description="Ig-like" evidence="8">
    <location>
        <begin position="572"/>
        <end position="671"/>
    </location>
</feature>
<dbReference type="InterPro" id="IPR003599">
    <property type="entry name" value="Ig_sub"/>
</dbReference>
<dbReference type="SUPFAM" id="SSF49265">
    <property type="entry name" value="Fibronectin type III"/>
    <property type="match status" value="1"/>
</dbReference>
<sequence>MNLILKTFVSIIIIVVYWTAPEWLSNLNRTKRKCLPIRETHSPVTIMAYPPLMASTQTLLLLMLMLPLLLLSLTIVVVDGGRQTLDQQSEPFKMATLHAKRDNMTRWFVNQTAASSSSPVSVISALDSIVVPIVTLAVDESTFTNHSSVNHSKPLLPSSFSTPLSSSSSLNGNNDQSKCDSTPCPTPQFHLLTDIITTTTTTATITSPSSTSTLIQHKTFDNNNESLSTLTTATTTTTTTTASSNRNRTDSVQLISINHHQSIDSSTFLANQVDRLSTNYHGNVLIVRQHPPSPSANQSSMGNVAVHSISVNNWNDRRNLSEPNGNGSTIVYGNDFNIVTSIASIKCNVTTVDCNRSLSSSSSVSSYSHQNVDSLSVSALIDPIGVEMSTHSHSINSSNNNSVVEQHQQQQQHQTKLKLDSLDTNYYRYRDNDPNILLSRYPSLRRPLPPPEFADDYEGVTEIGTVSGSRVDIPCNASNWSEDEVSLVLWFRGDTGVPIYRVDARSVPLSKSTHTTADELRKRFHFDFMSKPPVLKINPVLPSDAAEYRCRVDFRQSRTQNLLVALNVTVPPKELLIMDVEGQKLDGVIGPYDENSNVLLICEAEGGKPSPKVEWYSGNHRLIDSTYTTGPHGLVRNELNIRNLNRSDFMSILTCRASNNNVTEPISATVILDMNLRPLDVKILTKSSQYSSGSSSNGSNGSSTKTSLTSSIQSATGISDSSNTVILSAGSKAEFQCRTLGSRPAAQVSWWLGSERLSSNVRDSVNEDGNATISTVTFVPDVDDNGKQLTCRADNLPMPHTALKDERLLDVHFAPQLRISFGANIGRDSIREGNDVYLECRVRANPPVKEVVWLHDGHPLHGSLTGDVNAADATRSTIIMTNQSLVIQKVHRTHRGRYQCVAFNEQGETVSEPLQLKVNFAPVCTMGQKHQYGVSRNEQIRIRCQVDAEPTNGLTFRWTLNTSGSESSTEWASFTVNESTSIATYRPESSLDYGTLACMAQNSIGSQMEPCVFNVVPAGRPDPVRSCAITNHSMSTLLVECIPGDDGGLRQHFNLEVYIATNQRLHSNHSSSQPNFIVSSLAPGTQYSLVLYANNAKGRSHSVSLSAVTLSPPEKHIARGSIEQIVVHPVLAILVGTVATIVLTIIGLMLIIRGRHSRYNYDDGHHHNNRPNGSNVSDSVTLTANDDLKMKMMNISIDGKLANNGKNGTNNKKNKKKSDEASLSNGFASDLMAPNGTIYVTNDGNLIQCSSPSKGKLATQSPTRQLSLNRHLIADMSSMGSTCCSSSNSSSPHTLMPSSVNCNGTYQIPPPVPSLPHGVMLFATHCDMIDTIEHSQHQTQQTMATSSPSHYNEPPPPSSSSSTSISNPYHPYLNPHTPNATLPRHYSIGDGSTYKMYGGEKSHPTAQTVIVNGPIDGTNSYQNHVGLYQHHPSTSPIVYYNNSLTNGAIMDVTSIDGNVNYHHHPHSHHSNLVKSTNSTLPSRRCSVGPLESQPPLQSSSLSLTSSTNETMFKKSTGTSNKTTNVNNMGPTTIDHGETMPLMVSNDTSFNESATNNRPHEICL</sequence>
<feature type="compositionally biased region" description="Polar residues" evidence="6">
    <location>
        <begin position="171"/>
        <end position="180"/>
    </location>
</feature>
<evidence type="ECO:0000256" key="3">
    <source>
        <dbReference type="ARBA" id="ARBA00022989"/>
    </source>
</evidence>
<dbReference type="EMBL" id="JAPWDV010000001">
    <property type="protein sequence ID" value="KAJ6221836.1"/>
    <property type="molecule type" value="Genomic_DNA"/>
</dbReference>
<evidence type="ECO:0000313" key="10">
    <source>
        <dbReference type="EMBL" id="KAJ6221836.1"/>
    </source>
</evidence>
<gene>
    <name evidence="10" type="ORF">RDWZM_000381</name>
</gene>
<feature type="compositionally biased region" description="Low complexity" evidence="6">
    <location>
        <begin position="1493"/>
        <end position="1527"/>
    </location>
</feature>
<evidence type="ECO:0000256" key="7">
    <source>
        <dbReference type="SAM" id="Phobius"/>
    </source>
</evidence>
<feature type="region of interest" description="Disordered" evidence="6">
    <location>
        <begin position="1461"/>
        <end position="1563"/>
    </location>
</feature>
<name>A0A9Q0M9G6_BLOTA</name>
<dbReference type="InterPro" id="IPR007110">
    <property type="entry name" value="Ig-like_dom"/>
</dbReference>
<evidence type="ECO:0000256" key="4">
    <source>
        <dbReference type="ARBA" id="ARBA00023136"/>
    </source>
</evidence>
<dbReference type="SMART" id="SM00408">
    <property type="entry name" value="IGc2"/>
    <property type="match status" value="3"/>
</dbReference>
<dbReference type="SMART" id="SM00409">
    <property type="entry name" value="IG"/>
    <property type="match status" value="4"/>
</dbReference>
<feature type="compositionally biased region" description="Polar residues" evidence="6">
    <location>
        <begin position="1472"/>
        <end position="1481"/>
    </location>
</feature>